<evidence type="ECO:0000256" key="1">
    <source>
        <dbReference type="SAM" id="MobiDB-lite"/>
    </source>
</evidence>
<evidence type="ECO:0000313" key="4">
    <source>
        <dbReference type="Proteomes" id="UP000515307"/>
    </source>
</evidence>
<accession>A0A7G7BW02</accession>
<keyword evidence="2" id="KW-1133">Transmembrane helix</keyword>
<evidence type="ECO:0000256" key="2">
    <source>
        <dbReference type="SAM" id="Phobius"/>
    </source>
</evidence>
<dbReference type="KEGG" id="sfiy:F0344_31780"/>
<reference evidence="4" key="1">
    <citation type="submission" date="2019-10" db="EMBL/GenBank/DDBJ databases">
        <title>Antimicrobial potential of Antarctic Bacteria.</title>
        <authorList>
            <person name="Benaud N."/>
            <person name="Edwards R.J."/>
            <person name="Ferrari B.C."/>
        </authorList>
    </citation>
    <scope>NUCLEOTIDE SEQUENCE [LARGE SCALE GENOMIC DNA]</scope>
    <source>
        <strain evidence="4">NBSH44</strain>
    </source>
</reference>
<feature type="transmembrane region" description="Helical" evidence="2">
    <location>
        <begin position="131"/>
        <end position="152"/>
    </location>
</feature>
<feature type="transmembrane region" description="Helical" evidence="2">
    <location>
        <begin position="25"/>
        <end position="42"/>
    </location>
</feature>
<dbReference type="EMBL" id="CP045702">
    <property type="protein sequence ID" value="QNE79517.1"/>
    <property type="molecule type" value="Genomic_DNA"/>
</dbReference>
<feature type="region of interest" description="Disordered" evidence="1">
    <location>
        <begin position="78"/>
        <end position="113"/>
    </location>
</feature>
<keyword evidence="4" id="KW-1185">Reference proteome</keyword>
<dbReference type="Proteomes" id="UP000515307">
    <property type="component" value="Chromosome"/>
</dbReference>
<protein>
    <recommendedName>
        <fullName evidence="5">Integral membrane protein</fullName>
    </recommendedName>
</protein>
<dbReference type="AlphaFoldDB" id="A0A7G7BW02"/>
<keyword evidence="2" id="KW-0472">Membrane</keyword>
<organism evidence="3 4">
    <name type="scientific">Streptomyces finlayi</name>
    <dbReference type="NCBI Taxonomy" id="67296"/>
    <lineage>
        <taxon>Bacteria</taxon>
        <taxon>Bacillati</taxon>
        <taxon>Actinomycetota</taxon>
        <taxon>Actinomycetes</taxon>
        <taxon>Kitasatosporales</taxon>
        <taxon>Streptomycetaceae</taxon>
        <taxon>Streptomyces</taxon>
    </lineage>
</organism>
<gene>
    <name evidence="3" type="ORF">F0344_31780</name>
</gene>
<evidence type="ECO:0008006" key="5">
    <source>
        <dbReference type="Google" id="ProtNLM"/>
    </source>
</evidence>
<feature type="transmembrane region" description="Helical" evidence="2">
    <location>
        <begin position="49"/>
        <end position="69"/>
    </location>
</feature>
<proteinExistence type="predicted"/>
<name>A0A7G7BW02_9ACTN</name>
<sequence>MFAVVCVAVSGLGHAHMSGGSLPLPVLGAALLLTAGAGWGLAGRERTAAVVVAASALGQVSLHVCFVSLPSASSGPRSTAGHLTAGHLATGHTPAGHHPGATGRAAHASPESVADGSSGATAFVAAFDGSALTLGMVSAHLVAGLVCGLWMWRGEAAFVQLGRSLALFVCAPLRTAWRLWAAGQPPGPVTPGRARRRPGRRPQDLLLLHGLSLRGPPLRRLSVRPSPAH</sequence>
<evidence type="ECO:0000313" key="3">
    <source>
        <dbReference type="EMBL" id="QNE79517.1"/>
    </source>
</evidence>
<keyword evidence="2" id="KW-0812">Transmembrane</keyword>